<evidence type="ECO:0000256" key="1">
    <source>
        <dbReference type="SAM" id="MobiDB-lite"/>
    </source>
</evidence>
<reference evidence="2" key="2">
    <citation type="journal article" date="2015" name="Data Brief">
        <title>Shoot transcriptome of the giant reed, Arundo donax.</title>
        <authorList>
            <person name="Barrero R.A."/>
            <person name="Guerrero F.D."/>
            <person name="Moolhuijzen P."/>
            <person name="Goolsby J.A."/>
            <person name="Tidwell J."/>
            <person name="Bellgard S.E."/>
            <person name="Bellgard M.I."/>
        </authorList>
    </citation>
    <scope>NUCLEOTIDE SEQUENCE</scope>
    <source>
        <tissue evidence="2">Shoot tissue taken approximately 20 cm above the soil surface</tissue>
    </source>
</reference>
<protein>
    <submittedName>
        <fullName evidence="2">Uncharacterized protein</fullName>
    </submittedName>
</protein>
<organism evidence="2">
    <name type="scientific">Arundo donax</name>
    <name type="common">Giant reed</name>
    <name type="synonym">Donax arundinaceus</name>
    <dbReference type="NCBI Taxonomy" id="35708"/>
    <lineage>
        <taxon>Eukaryota</taxon>
        <taxon>Viridiplantae</taxon>
        <taxon>Streptophyta</taxon>
        <taxon>Embryophyta</taxon>
        <taxon>Tracheophyta</taxon>
        <taxon>Spermatophyta</taxon>
        <taxon>Magnoliopsida</taxon>
        <taxon>Liliopsida</taxon>
        <taxon>Poales</taxon>
        <taxon>Poaceae</taxon>
        <taxon>PACMAD clade</taxon>
        <taxon>Arundinoideae</taxon>
        <taxon>Arundineae</taxon>
        <taxon>Arundo</taxon>
    </lineage>
</organism>
<feature type="region of interest" description="Disordered" evidence="1">
    <location>
        <begin position="34"/>
        <end position="92"/>
    </location>
</feature>
<accession>A0A0A9GXL4</accession>
<feature type="compositionally biased region" description="Basic and acidic residues" evidence="1">
    <location>
        <begin position="71"/>
        <end position="80"/>
    </location>
</feature>
<dbReference type="AlphaFoldDB" id="A0A0A9GXL4"/>
<feature type="compositionally biased region" description="Low complexity" evidence="1">
    <location>
        <begin position="49"/>
        <end position="62"/>
    </location>
</feature>
<evidence type="ECO:0000313" key="2">
    <source>
        <dbReference type="EMBL" id="JAE28284.1"/>
    </source>
</evidence>
<name>A0A0A9GXL4_ARUDO</name>
<dbReference type="EMBL" id="GBRH01169612">
    <property type="protein sequence ID" value="JAE28284.1"/>
    <property type="molecule type" value="Transcribed_RNA"/>
</dbReference>
<feature type="compositionally biased region" description="Basic residues" evidence="1">
    <location>
        <begin position="83"/>
        <end position="92"/>
    </location>
</feature>
<sequence length="92" mass="9680">MPPSAASSLSAAPASIVAQVQPVPCLIHRSLACAPPPSCHAPTRRHSPARSSPPRARLPLLGRRGGVGGGEDDRSPREPLPHQGRRQQHLPL</sequence>
<reference evidence="2" key="1">
    <citation type="submission" date="2014-09" db="EMBL/GenBank/DDBJ databases">
        <authorList>
            <person name="Magalhaes I.L.F."/>
            <person name="Oliveira U."/>
            <person name="Santos F.R."/>
            <person name="Vidigal T.H.D.A."/>
            <person name="Brescovit A.D."/>
            <person name="Santos A.J."/>
        </authorList>
    </citation>
    <scope>NUCLEOTIDE SEQUENCE</scope>
    <source>
        <tissue evidence="2">Shoot tissue taken approximately 20 cm above the soil surface</tissue>
    </source>
</reference>
<proteinExistence type="predicted"/>